<dbReference type="NCBIfam" id="TIGR01509">
    <property type="entry name" value="HAD-SF-IA-v3"/>
    <property type="match status" value="1"/>
</dbReference>
<dbReference type="SUPFAM" id="SSF56784">
    <property type="entry name" value="HAD-like"/>
    <property type="match status" value="1"/>
</dbReference>
<dbReference type="SFLD" id="SFLDS00003">
    <property type="entry name" value="Haloacid_Dehalogenase"/>
    <property type="match status" value="1"/>
</dbReference>
<dbReference type="PRINTS" id="PR00413">
    <property type="entry name" value="HADHALOGNASE"/>
</dbReference>
<dbReference type="InterPro" id="IPR023214">
    <property type="entry name" value="HAD_sf"/>
</dbReference>
<dbReference type="InterPro" id="IPR023198">
    <property type="entry name" value="PGP-like_dom2"/>
</dbReference>
<accession>A0A9D2NRY2</accession>
<dbReference type="SFLD" id="SFLDG01135">
    <property type="entry name" value="C1.5.6:_HAD__Beta-PGM__Phospha"/>
    <property type="match status" value="1"/>
</dbReference>
<reference evidence="1" key="1">
    <citation type="journal article" date="2021" name="PeerJ">
        <title>Extensive microbial diversity within the chicken gut microbiome revealed by metagenomics and culture.</title>
        <authorList>
            <person name="Gilroy R."/>
            <person name="Ravi A."/>
            <person name="Getino M."/>
            <person name="Pursley I."/>
            <person name="Horton D.L."/>
            <person name="Alikhan N.F."/>
            <person name="Baker D."/>
            <person name="Gharbi K."/>
            <person name="Hall N."/>
            <person name="Watson M."/>
            <person name="Adriaenssens E.M."/>
            <person name="Foster-Nyarko E."/>
            <person name="Jarju S."/>
            <person name="Secka A."/>
            <person name="Antonio M."/>
            <person name="Oren A."/>
            <person name="Chaudhuri R.R."/>
            <person name="La Ragione R."/>
            <person name="Hildebrand F."/>
            <person name="Pallen M.J."/>
        </authorList>
    </citation>
    <scope>NUCLEOTIDE SEQUENCE</scope>
    <source>
        <strain evidence="1">CHK187-11901</strain>
    </source>
</reference>
<reference evidence="1" key="2">
    <citation type="submission" date="2021-04" db="EMBL/GenBank/DDBJ databases">
        <authorList>
            <person name="Gilroy R."/>
        </authorList>
    </citation>
    <scope>NUCLEOTIDE SEQUENCE</scope>
    <source>
        <strain evidence="1">CHK187-11901</strain>
    </source>
</reference>
<evidence type="ECO:0000313" key="1">
    <source>
        <dbReference type="EMBL" id="HJC37405.1"/>
    </source>
</evidence>
<organism evidence="1 2">
    <name type="scientific">Candidatus Merdibacter merdavium</name>
    <dbReference type="NCBI Taxonomy" id="2838692"/>
    <lineage>
        <taxon>Bacteria</taxon>
        <taxon>Bacillati</taxon>
        <taxon>Bacillota</taxon>
        <taxon>Erysipelotrichia</taxon>
        <taxon>Erysipelotrichales</taxon>
        <taxon>Erysipelotrichaceae</taxon>
        <taxon>Merdibacter</taxon>
    </lineage>
</organism>
<dbReference type="SFLD" id="SFLDG01129">
    <property type="entry name" value="C1.5:_HAD__Beta-PGM__Phosphata"/>
    <property type="match status" value="1"/>
</dbReference>
<dbReference type="InterPro" id="IPR036412">
    <property type="entry name" value="HAD-like_sf"/>
</dbReference>
<protein>
    <submittedName>
        <fullName evidence="1">HAD family phosphatase</fullName>
    </submittedName>
</protein>
<dbReference type="AlphaFoldDB" id="A0A9D2NRY2"/>
<dbReference type="EMBL" id="DWWM01000059">
    <property type="protein sequence ID" value="HJC37405.1"/>
    <property type="molecule type" value="Genomic_DNA"/>
</dbReference>
<dbReference type="Gene3D" id="1.10.150.240">
    <property type="entry name" value="Putative phosphatase, domain 2"/>
    <property type="match status" value="1"/>
</dbReference>
<dbReference type="InterPro" id="IPR006439">
    <property type="entry name" value="HAD-SF_hydro_IA"/>
</dbReference>
<dbReference type="Proteomes" id="UP000823896">
    <property type="component" value="Unassembled WGS sequence"/>
</dbReference>
<dbReference type="PANTHER" id="PTHR18901:SF38">
    <property type="entry name" value="PSEUDOURIDINE-5'-PHOSPHATASE"/>
    <property type="match status" value="1"/>
</dbReference>
<dbReference type="InterPro" id="IPR041492">
    <property type="entry name" value="HAD_2"/>
</dbReference>
<gene>
    <name evidence="1" type="ORF">H9702_09805</name>
</gene>
<evidence type="ECO:0000313" key="2">
    <source>
        <dbReference type="Proteomes" id="UP000823896"/>
    </source>
</evidence>
<comment type="caution">
    <text evidence="1">The sequence shown here is derived from an EMBL/GenBank/DDBJ whole genome shotgun (WGS) entry which is preliminary data.</text>
</comment>
<dbReference type="Pfam" id="PF13419">
    <property type="entry name" value="HAD_2"/>
    <property type="match status" value="1"/>
</dbReference>
<dbReference type="PANTHER" id="PTHR18901">
    <property type="entry name" value="2-DEOXYGLUCOSE-6-PHOSPHATE PHOSPHATASE 2"/>
    <property type="match status" value="1"/>
</dbReference>
<proteinExistence type="predicted"/>
<sequence length="212" mass="23799">MNAIIFDMDGVLIDSERVYLERTLRFLKQAHLPFQMEDVLALAGGSAQHAEHFARKIIGPDADMGAFFARMNACCPSIDYQQIMFPHEREVLQTLAMTHPLAVASSSRMEKIVEVLRACQLQELFDFCLSGEMFSASKPAPDIYLAAAARLDLPPQECVVIEDSTYGIQAAKRAGMRVIARKDDRFGFDQSLADAFFHDYLELPALIHRMVP</sequence>
<dbReference type="Gene3D" id="3.40.50.1000">
    <property type="entry name" value="HAD superfamily/HAD-like"/>
    <property type="match status" value="1"/>
</dbReference>
<name>A0A9D2NRY2_9FIRM</name>